<comment type="caution">
    <text evidence="9">The sequence shown here is derived from an EMBL/GenBank/DDBJ whole genome shotgun (WGS) entry which is preliminary data.</text>
</comment>
<evidence type="ECO:0000256" key="3">
    <source>
        <dbReference type="ARBA" id="ARBA00022614"/>
    </source>
</evidence>
<dbReference type="Pfam" id="PF05729">
    <property type="entry name" value="NACHT"/>
    <property type="match status" value="1"/>
</dbReference>
<evidence type="ECO:0000256" key="6">
    <source>
        <dbReference type="ARBA" id="ARBA00022840"/>
    </source>
</evidence>
<keyword evidence="2" id="KW-0963">Cytoplasm</keyword>
<protein>
    <recommendedName>
        <fullName evidence="8">NACHT domain-containing protein</fullName>
    </recommendedName>
</protein>
<dbReference type="SUPFAM" id="SSF49899">
    <property type="entry name" value="Concanavalin A-like lectins/glucanases"/>
    <property type="match status" value="1"/>
</dbReference>
<dbReference type="InterPro" id="IPR006574">
    <property type="entry name" value="PRY"/>
</dbReference>
<dbReference type="InterPro" id="IPR013320">
    <property type="entry name" value="ConA-like_dom_sf"/>
</dbReference>
<feature type="region of interest" description="Disordered" evidence="7">
    <location>
        <begin position="694"/>
        <end position="720"/>
    </location>
</feature>
<dbReference type="Gene3D" id="3.40.50.300">
    <property type="entry name" value="P-loop containing nucleotide triphosphate hydrolases"/>
    <property type="match status" value="1"/>
</dbReference>
<evidence type="ECO:0000256" key="5">
    <source>
        <dbReference type="ARBA" id="ARBA00022741"/>
    </source>
</evidence>
<name>A0AAD7R8L1_9TELE</name>
<dbReference type="Proteomes" id="UP001221898">
    <property type="component" value="Unassembled WGS sequence"/>
</dbReference>
<reference evidence="9" key="1">
    <citation type="journal article" date="2023" name="Science">
        <title>Genome structures resolve the early diversification of teleost fishes.</title>
        <authorList>
            <person name="Parey E."/>
            <person name="Louis A."/>
            <person name="Montfort J."/>
            <person name="Bouchez O."/>
            <person name="Roques C."/>
            <person name="Iampietro C."/>
            <person name="Lluch J."/>
            <person name="Castinel A."/>
            <person name="Donnadieu C."/>
            <person name="Desvignes T."/>
            <person name="Floi Bucao C."/>
            <person name="Jouanno E."/>
            <person name="Wen M."/>
            <person name="Mejri S."/>
            <person name="Dirks R."/>
            <person name="Jansen H."/>
            <person name="Henkel C."/>
            <person name="Chen W.J."/>
            <person name="Zahm M."/>
            <person name="Cabau C."/>
            <person name="Klopp C."/>
            <person name="Thompson A.W."/>
            <person name="Robinson-Rechavi M."/>
            <person name="Braasch I."/>
            <person name="Lecointre G."/>
            <person name="Bobe J."/>
            <person name="Postlethwait J.H."/>
            <person name="Berthelot C."/>
            <person name="Roest Crollius H."/>
            <person name="Guiguen Y."/>
        </authorList>
    </citation>
    <scope>NUCLEOTIDE SEQUENCE</scope>
    <source>
        <strain evidence="9">NC1722</strain>
    </source>
</reference>
<comment type="subcellular location">
    <subcellularLocation>
        <location evidence="1">Cytoplasm</location>
    </subcellularLocation>
</comment>
<accession>A0AAD7R8L1</accession>
<dbReference type="Pfam" id="PF17779">
    <property type="entry name" value="WHD_NOD2"/>
    <property type="match status" value="1"/>
</dbReference>
<dbReference type="PANTHER" id="PTHR24106">
    <property type="entry name" value="NACHT, LRR AND CARD DOMAINS-CONTAINING"/>
    <property type="match status" value="1"/>
</dbReference>
<keyword evidence="4" id="KW-0677">Repeat</keyword>
<evidence type="ECO:0000313" key="9">
    <source>
        <dbReference type="EMBL" id="KAJ8371740.1"/>
    </source>
</evidence>
<dbReference type="InterPro" id="IPR029495">
    <property type="entry name" value="NACHT-assoc"/>
</dbReference>
<dbReference type="SUPFAM" id="SSF52047">
    <property type="entry name" value="RNI-like"/>
    <property type="match status" value="1"/>
</dbReference>
<dbReference type="InterPro" id="IPR027417">
    <property type="entry name" value="P-loop_NTPase"/>
</dbReference>
<dbReference type="InterPro" id="IPR041267">
    <property type="entry name" value="NLRP_HD2"/>
</dbReference>
<dbReference type="SMART" id="SM01288">
    <property type="entry name" value="FISNA"/>
    <property type="match status" value="1"/>
</dbReference>
<dbReference type="Pfam" id="PF17776">
    <property type="entry name" value="NLRC4_HD2"/>
    <property type="match status" value="1"/>
</dbReference>
<dbReference type="Pfam" id="PF13516">
    <property type="entry name" value="LRR_6"/>
    <property type="match status" value="2"/>
</dbReference>
<keyword evidence="5" id="KW-0547">Nucleotide-binding</keyword>
<sequence>MKFKCTFEEFEDSRKRTPLNNIYTELYIREGDCKGVNNKHEVRQIETASRKQRKEDTPIKCNDIFKPLPGQEDIRKVLTKGIAGIGKTISVQKFVLDWATGEANQDVDLMFVLPFRELNLIEDEYSLLGLLQEFHPETEGIEKIKLNDCKLVFILDGLDESRFPLNFLRNKRLSDVKKTSSVDVLLTNLIKGNLLPFALLWITSRPAAANQIPAEYLHRLTEIQGFSDPQKEEYFKNRFIDQNLANKIFAHVKTSRSLYIMCYIPLFCWISATVLEKMLDRPDIGEILKTLTGMYAQYLLIQSNIKNKKHGNGNKTETQKLLESDKEILLKLGQLAFQQLEKGNVVFYEEDLRECGISVTEASRSGVCTEIFKQETAWIKKFFSFVHLSFQEYLAALHVLDSFTHNKFDAWGSFLPSESSEPSLHDLHKKAIQKALKSENGHLDLFLRFLLGLSQDSNQRLLQGLLKQTGSNSEETEVQQYLSSGEEISPAHCSALAYMLLNSEKVLDELDVGKYNTSDYGRSRLIPVVKHCRKAVLSGCYLTVESYEIVASALQLGQCNLTEGCCDALASVLRSHHSELRELELRDNDLQDSGVRALSAGLEDPHCKLQRLGLSGCGVTQRGCASLASALRSNPSHLRVLDLSYNHPGDSGGLEDPSCKPETLLVDHGGEIRIKPGLRKYACQLTLDPNTAHRELSLSEGDRKVTHGREEQPYPDHPEI</sequence>
<dbReference type="Pfam" id="PF13765">
    <property type="entry name" value="PRY"/>
    <property type="match status" value="1"/>
</dbReference>
<dbReference type="AlphaFoldDB" id="A0AAD7R8L1"/>
<dbReference type="Gene3D" id="2.60.120.920">
    <property type="match status" value="1"/>
</dbReference>
<dbReference type="PROSITE" id="PS50837">
    <property type="entry name" value="NACHT"/>
    <property type="match status" value="1"/>
</dbReference>
<dbReference type="GO" id="GO:0005737">
    <property type="term" value="C:cytoplasm"/>
    <property type="evidence" value="ECO:0007669"/>
    <property type="project" value="UniProtKB-SubCell"/>
</dbReference>
<feature type="domain" description="NACHT" evidence="8">
    <location>
        <begin position="75"/>
        <end position="208"/>
    </location>
</feature>
<keyword evidence="3" id="KW-0433">Leucine-rich repeat</keyword>
<dbReference type="FunFam" id="3.40.50.300:FF:000210">
    <property type="entry name" value="Si:dkey-16p6.1"/>
    <property type="match status" value="1"/>
</dbReference>
<gene>
    <name evidence="9" type="ORF">AAFF_G00302470</name>
</gene>
<evidence type="ECO:0000256" key="1">
    <source>
        <dbReference type="ARBA" id="ARBA00004496"/>
    </source>
</evidence>
<dbReference type="GO" id="GO:0005524">
    <property type="term" value="F:ATP binding"/>
    <property type="evidence" value="ECO:0007669"/>
    <property type="project" value="UniProtKB-KW"/>
</dbReference>
<dbReference type="InterPro" id="IPR043136">
    <property type="entry name" value="B30.2/SPRY_sf"/>
</dbReference>
<dbReference type="SMART" id="SM00589">
    <property type="entry name" value="PRY"/>
    <property type="match status" value="1"/>
</dbReference>
<dbReference type="InterPro" id="IPR032675">
    <property type="entry name" value="LRR_dom_sf"/>
</dbReference>
<evidence type="ECO:0000256" key="2">
    <source>
        <dbReference type="ARBA" id="ARBA00022490"/>
    </source>
</evidence>
<dbReference type="InterPro" id="IPR041075">
    <property type="entry name" value="NOD1/2_WH"/>
</dbReference>
<proteinExistence type="predicted"/>
<keyword evidence="6" id="KW-0067">ATP-binding</keyword>
<evidence type="ECO:0000256" key="7">
    <source>
        <dbReference type="SAM" id="MobiDB-lite"/>
    </source>
</evidence>
<dbReference type="SMART" id="SM00368">
    <property type="entry name" value="LRR_RI"/>
    <property type="match status" value="4"/>
</dbReference>
<keyword evidence="10" id="KW-1185">Reference proteome</keyword>
<dbReference type="InterPro" id="IPR001611">
    <property type="entry name" value="Leu-rich_rpt"/>
</dbReference>
<organism evidence="9 10">
    <name type="scientific">Aldrovandia affinis</name>
    <dbReference type="NCBI Taxonomy" id="143900"/>
    <lineage>
        <taxon>Eukaryota</taxon>
        <taxon>Metazoa</taxon>
        <taxon>Chordata</taxon>
        <taxon>Craniata</taxon>
        <taxon>Vertebrata</taxon>
        <taxon>Euteleostomi</taxon>
        <taxon>Actinopterygii</taxon>
        <taxon>Neopterygii</taxon>
        <taxon>Teleostei</taxon>
        <taxon>Notacanthiformes</taxon>
        <taxon>Halosauridae</taxon>
        <taxon>Aldrovandia</taxon>
    </lineage>
</organism>
<dbReference type="EMBL" id="JAINUG010000433">
    <property type="protein sequence ID" value="KAJ8371740.1"/>
    <property type="molecule type" value="Genomic_DNA"/>
</dbReference>
<dbReference type="Gene3D" id="3.80.10.10">
    <property type="entry name" value="Ribonuclease Inhibitor"/>
    <property type="match status" value="1"/>
</dbReference>
<dbReference type="InterPro" id="IPR051261">
    <property type="entry name" value="NLR"/>
</dbReference>
<dbReference type="Pfam" id="PF14484">
    <property type="entry name" value="FISNA"/>
    <property type="match status" value="1"/>
</dbReference>
<dbReference type="InterPro" id="IPR007111">
    <property type="entry name" value="NACHT_NTPase"/>
</dbReference>
<evidence type="ECO:0000259" key="8">
    <source>
        <dbReference type="PROSITE" id="PS50837"/>
    </source>
</evidence>
<evidence type="ECO:0000313" key="10">
    <source>
        <dbReference type="Proteomes" id="UP001221898"/>
    </source>
</evidence>
<evidence type="ECO:0000256" key="4">
    <source>
        <dbReference type="ARBA" id="ARBA00022737"/>
    </source>
</evidence>